<name>A0A4P6M4P7_9FIRM</name>
<reference evidence="4 5" key="1">
    <citation type="submission" date="2019-01" db="EMBL/GenBank/DDBJ databases">
        <title>PMF-metabolizing Aryl O-demethylase.</title>
        <authorList>
            <person name="Kim M."/>
        </authorList>
    </citation>
    <scope>NUCLEOTIDE SEQUENCE [LARGE SCALE GENOMIC DNA]</scope>
    <source>
        <strain evidence="4 5">PMF1</strain>
    </source>
</reference>
<evidence type="ECO:0000256" key="2">
    <source>
        <dbReference type="ARBA" id="ARBA00022643"/>
    </source>
</evidence>
<dbReference type="KEGG" id="bpro:PMF13cell1_04069"/>
<dbReference type="Pfam" id="PF03358">
    <property type="entry name" value="FMN_red"/>
    <property type="match status" value="1"/>
</dbReference>
<proteinExistence type="predicted"/>
<dbReference type="InterPro" id="IPR051796">
    <property type="entry name" value="ISF_SsuE-like"/>
</dbReference>
<feature type="domain" description="NADPH-dependent FMN reductase-like" evidence="3">
    <location>
        <begin position="1"/>
        <end position="152"/>
    </location>
</feature>
<evidence type="ECO:0000313" key="4">
    <source>
        <dbReference type="EMBL" id="QBE98503.1"/>
    </source>
</evidence>
<dbReference type="InterPro" id="IPR029039">
    <property type="entry name" value="Flavoprotein-like_sf"/>
</dbReference>
<protein>
    <recommendedName>
        <fullName evidence="3">NADPH-dependent FMN reductase-like domain-containing protein</fullName>
    </recommendedName>
</protein>
<dbReference type="GO" id="GO:0016491">
    <property type="term" value="F:oxidoreductase activity"/>
    <property type="evidence" value="ECO:0007669"/>
    <property type="project" value="InterPro"/>
</dbReference>
<organism evidence="4 5">
    <name type="scientific">Blautia producta</name>
    <dbReference type="NCBI Taxonomy" id="33035"/>
    <lineage>
        <taxon>Bacteria</taxon>
        <taxon>Bacillati</taxon>
        <taxon>Bacillota</taxon>
        <taxon>Clostridia</taxon>
        <taxon>Lachnospirales</taxon>
        <taxon>Lachnospiraceae</taxon>
        <taxon>Blautia</taxon>
    </lineage>
</organism>
<dbReference type="Gene3D" id="3.40.50.360">
    <property type="match status" value="1"/>
</dbReference>
<accession>A0A4P6M4P7</accession>
<evidence type="ECO:0000313" key="5">
    <source>
        <dbReference type="Proteomes" id="UP000289794"/>
    </source>
</evidence>
<dbReference type="AlphaFoldDB" id="A0A4P6M4P7"/>
<dbReference type="EMBL" id="CP035945">
    <property type="protein sequence ID" value="QBE98503.1"/>
    <property type="molecule type" value="Genomic_DNA"/>
</dbReference>
<dbReference type="RefSeq" id="WP_130181909.1">
    <property type="nucleotide sequence ID" value="NZ_CP035945.1"/>
</dbReference>
<sequence length="188" mass="20963">MSIAIVWSSANEDGLTASAKGAIAEGIRENGADVEEIYLNHLNLEHCRACGNGWGACRSKGACVIEDDFEKTYGKLADAEGIVWITAVYWHDTTEAMKAFTDRLRRCETGHNGYLNQKRCFLIACAGGTGLGAVECLHNMEEALKHMGMRAYDRVPVIRFNKDYMLPALREAGRLYSRRLVDGFDMKY</sequence>
<keyword evidence="2" id="KW-0288">FMN</keyword>
<dbReference type="Proteomes" id="UP000289794">
    <property type="component" value="Chromosome"/>
</dbReference>
<dbReference type="InterPro" id="IPR005025">
    <property type="entry name" value="FMN_Rdtase-like_dom"/>
</dbReference>
<dbReference type="PANTHER" id="PTHR43278">
    <property type="entry name" value="NAD(P)H-DEPENDENT FMN-CONTAINING OXIDOREDUCTASE YWQN-RELATED"/>
    <property type="match status" value="1"/>
</dbReference>
<evidence type="ECO:0000259" key="3">
    <source>
        <dbReference type="Pfam" id="PF03358"/>
    </source>
</evidence>
<keyword evidence="1" id="KW-0285">Flavoprotein</keyword>
<evidence type="ECO:0000256" key="1">
    <source>
        <dbReference type="ARBA" id="ARBA00022630"/>
    </source>
</evidence>
<dbReference type="SUPFAM" id="SSF52218">
    <property type="entry name" value="Flavoproteins"/>
    <property type="match status" value="1"/>
</dbReference>
<gene>
    <name evidence="4" type="ORF">PMF13cell1_04069</name>
</gene>
<dbReference type="PANTHER" id="PTHR43278:SF1">
    <property type="entry name" value="IRON-SULFUR FLAVOPROTEIN MJ1083"/>
    <property type="match status" value="1"/>
</dbReference>